<dbReference type="Proteomes" id="UP000784294">
    <property type="component" value="Unassembled WGS sequence"/>
</dbReference>
<gene>
    <name evidence="1" type="ORF">PXEA_LOCUS37527</name>
</gene>
<organism evidence="1 2">
    <name type="scientific">Protopolystoma xenopodis</name>
    <dbReference type="NCBI Taxonomy" id="117903"/>
    <lineage>
        <taxon>Eukaryota</taxon>
        <taxon>Metazoa</taxon>
        <taxon>Spiralia</taxon>
        <taxon>Lophotrochozoa</taxon>
        <taxon>Platyhelminthes</taxon>
        <taxon>Monogenea</taxon>
        <taxon>Polyopisthocotylea</taxon>
        <taxon>Polystomatidea</taxon>
        <taxon>Polystomatidae</taxon>
        <taxon>Protopolystoma</taxon>
    </lineage>
</organism>
<proteinExistence type="predicted"/>
<protein>
    <submittedName>
        <fullName evidence="1">Uncharacterized protein</fullName>
    </submittedName>
</protein>
<accession>A0A3S5CSB7</accession>
<sequence>MLHSNCDINETKDVNRVYDELPVSRSRGAFPASYLPSRRFIKETAGCWKRSKKSVCCNWPRRCYVVEDEDDDDDDVNAGYGLRD</sequence>
<dbReference type="AlphaFoldDB" id="A0A3S5CSB7"/>
<reference evidence="1" key="1">
    <citation type="submission" date="2018-11" db="EMBL/GenBank/DDBJ databases">
        <authorList>
            <consortium name="Pathogen Informatics"/>
        </authorList>
    </citation>
    <scope>NUCLEOTIDE SEQUENCE</scope>
</reference>
<dbReference type="EMBL" id="CAAALY010289257">
    <property type="protein sequence ID" value="VEL44087.1"/>
    <property type="molecule type" value="Genomic_DNA"/>
</dbReference>
<keyword evidence="2" id="KW-1185">Reference proteome</keyword>
<evidence type="ECO:0000313" key="2">
    <source>
        <dbReference type="Proteomes" id="UP000784294"/>
    </source>
</evidence>
<evidence type="ECO:0000313" key="1">
    <source>
        <dbReference type="EMBL" id="VEL44087.1"/>
    </source>
</evidence>
<name>A0A3S5CSB7_9PLAT</name>
<comment type="caution">
    <text evidence="1">The sequence shown here is derived from an EMBL/GenBank/DDBJ whole genome shotgun (WGS) entry which is preliminary data.</text>
</comment>